<dbReference type="Proteomes" id="UP000319342">
    <property type="component" value="Chromosome"/>
</dbReference>
<keyword evidence="2" id="KW-1185">Reference proteome</keyword>
<reference evidence="1 2" key="1">
    <citation type="submission" date="2019-02" db="EMBL/GenBank/DDBJ databases">
        <title>Deep-cultivation of Planctomycetes and their phenomic and genomic characterization uncovers novel biology.</title>
        <authorList>
            <person name="Wiegand S."/>
            <person name="Jogler M."/>
            <person name="Boedeker C."/>
            <person name="Pinto D."/>
            <person name="Vollmers J."/>
            <person name="Rivas-Marin E."/>
            <person name="Kohn T."/>
            <person name="Peeters S.H."/>
            <person name="Heuer A."/>
            <person name="Rast P."/>
            <person name="Oberbeckmann S."/>
            <person name="Bunk B."/>
            <person name="Jeske O."/>
            <person name="Meyerdierks A."/>
            <person name="Storesund J.E."/>
            <person name="Kallscheuer N."/>
            <person name="Luecker S."/>
            <person name="Lage O.M."/>
            <person name="Pohl T."/>
            <person name="Merkel B.J."/>
            <person name="Hornburger P."/>
            <person name="Mueller R.-W."/>
            <person name="Bruemmer F."/>
            <person name="Labrenz M."/>
            <person name="Spormann A.M."/>
            <person name="Op den Camp H."/>
            <person name="Overmann J."/>
            <person name="Amann R."/>
            <person name="Jetten M.S.M."/>
            <person name="Mascher T."/>
            <person name="Medema M.H."/>
            <person name="Devos D.P."/>
            <person name="Kaster A.-K."/>
            <person name="Ovreas L."/>
            <person name="Rohde M."/>
            <person name="Galperin M.Y."/>
            <person name="Jogler C."/>
        </authorList>
    </citation>
    <scope>NUCLEOTIDE SEQUENCE [LARGE SCALE GENOMIC DNA]</scope>
    <source>
        <strain evidence="1 2">Pla163</strain>
    </source>
</reference>
<dbReference type="EMBL" id="CP036290">
    <property type="protein sequence ID" value="QDU84005.1"/>
    <property type="molecule type" value="Genomic_DNA"/>
</dbReference>
<dbReference type="AlphaFoldDB" id="A0A518CXQ6"/>
<evidence type="ECO:0000313" key="2">
    <source>
        <dbReference type="Proteomes" id="UP000319342"/>
    </source>
</evidence>
<gene>
    <name evidence="1" type="ORF">Pla163_11060</name>
</gene>
<proteinExistence type="predicted"/>
<evidence type="ECO:0000313" key="1">
    <source>
        <dbReference type="EMBL" id="QDU84005.1"/>
    </source>
</evidence>
<accession>A0A518CXQ6</accession>
<organism evidence="1 2">
    <name type="scientific">Rohdeia mirabilis</name>
    <dbReference type="NCBI Taxonomy" id="2528008"/>
    <lineage>
        <taxon>Bacteria</taxon>
        <taxon>Pseudomonadati</taxon>
        <taxon>Planctomycetota</taxon>
        <taxon>Planctomycetia</taxon>
        <taxon>Planctomycetia incertae sedis</taxon>
        <taxon>Rohdeia</taxon>
    </lineage>
</organism>
<protein>
    <submittedName>
        <fullName evidence="1">Uncharacterized protein</fullName>
    </submittedName>
</protein>
<name>A0A518CXQ6_9BACT</name>
<sequence length="615" mass="63659">MRVAIPIVCAVAALVGLVWWLGGSQDAPGRRLAEEASSVDAMTGLVPAPEGLSAGSSDSGFREAVSMGARSVSIELVGGAFGTDVEWVYAAVPTEEAEKATPGRLWAAAGGSPRQTSVDGLLMVEVPAEAAVLAVFDRERRLGGFTVVPAEVVVQQIVIEPQSSWELDVAEGRGPLQRDLSFLVEARAAAGGWSSVGLETLEAGESMLSVCIPKRLVIAGRLRARAVGLMPDYQACLLEGGAAATQIPAGVPDVCFLEVRGDAGVAGEHFNLSVPGGRQSGVLSADLTPAVIAVPTSQDLLLELEHGGWIECASASEWGEVLTIDVAKSVAGRPVDVLTLAIRTASGVMLEETVVELRETSAISALSRGRAIEAKVRTDASGRVELQCSGPAGFAVPPRQLEVFVPQLQLRVSWDYVGGLDDGLIAVVELPAATVLAEGQVFGVGGGLAGGAIVTVIEVVPIDVGDADGGFGAALSASILRERSLGQSVECDEDGRFCLYVEGKLPRTCTLYARQDGAASVVRIVGGERGVEVFLQDEALELDVRVPHEDVWSVVGLSQRGVSLLPTGSGARSDTVRRFVAAPGANLEGLVEVELEGLGVRECPVLVAGSATIGL</sequence>